<dbReference type="PANTHER" id="PTHR37203">
    <property type="match status" value="1"/>
</dbReference>
<name>A0AAV0PRN9_9ROSI</name>
<dbReference type="Proteomes" id="UP001154282">
    <property type="component" value="Unassembled WGS sequence"/>
</dbReference>
<dbReference type="AlphaFoldDB" id="A0AAV0PRN9"/>
<keyword evidence="2" id="KW-1185">Reference proteome</keyword>
<dbReference type="PANTHER" id="PTHR37203:SF3">
    <property type="entry name" value="SLR0975 PROTEIN"/>
    <property type="match status" value="1"/>
</dbReference>
<evidence type="ECO:0000313" key="2">
    <source>
        <dbReference type="Proteomes" id="UP001154282"/>
    </source>
</evidence>
<organism evidence="1 2">
    <name type="scientific">Linum tenue</name>
    <dbReference type="NCBI Taxonomy" id="586396"/>
    <lineage>
        <taxon>Eukaryota</taxon>
        <taxon>Viridiplantae</taxon>
        <taxon>Streptophyta</taxon>
        <taxon>Embryophyta</taxon>
        <taxon>Tracheophyta</taxon>
        <taxon>Spermatophyta</taxon>
        <taxon>Magnoliopsida</taxon>
        <taxon>eudicotyledons</taxon>
        <taxon>Gunneridae</taxon>
        <taxon>Pentapetalae</taxon>
        <taxon>rosids</taxon>
        <taxon>fabids</taxon>
        <taxon>Malpighiales</taxon>
        <taxon>Linaceae</taxon>
        <taxon>Linum</taxon>
    </lineage>
</organism>
<reference evidence="1" key="1">
    <citation type="submission" date="2022-08" db="EMBL/GenBank/DDBJ databases">
        <authorList>
            <person name="Gutierrez-Valencia J."/>
        </authorList>
    </citation>
    <scope>NUCLEOTIDE SEQUENCE</scope>
</reference>
<proteinExistence type="predicted"/>
<evidence type="ECO:0000313" key="1">
    <source>
        <dbReference type="EMBL" id="CAI0472823.1"/>
    </source>
</evidence>
<accession>A0AAV0PRN9</accession>
<dbReference type="EMBL" id="CAMGYJ010000009">
    <property type="protein sequence ID" value="CAI0472823.1"/>
    <property type="molecule type" value="Genomic_DNA"/>
</dbReference>
<sequence>MATAALTVTASSSSPPPLSPYAFRPSTVTIVHNHASSPPSVARIPANLEVISSPAGRSRLGLALRTHAAISAQGHQVFAFACQCSGTSDPELRSVLELATNSELRELDKVLFGPSYFSPLLKSVMKRPEVDYMMIAEDLAEREDFIAALESRFLFLAADARSTLRGWRPSYRDVLLKVRKKLSVSCSTKLSTEDLEAEVFLHLVNNFASEESGTFPGLWELSKPLDSEGGVELGLDQWKVQGLGALKHVVEELQPIILKGGSALTLSKVYQSLVN</sequence>
<protein>
    <submittedName>
        <fullName evidence="1">Uncharacterized protein</fullName>
    </submittedName>
</protein>
<gene>
    <name evidence="1" type="ORF">LITE_LOCUS39402</name>
</gene>
<comment type="caution">
    <text evidence="1">The sequence shown here is derived from an EMBL/GenBank/DDBJ whole genome shotgun (WGS) entry which is preliminary data.</text>
</comment>